<feature type="active site" evidence="11">
    <location>
        <position position="411"/>
    </location>
</feature>
<comment type="catalytic activity">
    <reaction evidence="9">
        <text>propanoyl-CoA + oxaloacetate + H2O = (2S,3S)-2-methylcitrate + CoA + H(+)</text>
        <dbReference type="Rhea" id="RHEA:23780"/>
        <dbReference type="ChEBI" id="CHEBI:15377"/>
        <dbReference type="ChEBI" id="CHEBI:15378"/>
        <dbReference type="ChEBI" id="CHEBI:16452"/>
        <dbReference type="ChEBI" id="CHEBI:57287"/>
        <dbReference type="ChEBI" id="CHEBI:57392"/>
        <dbReference type="ChEBI" id="CHEBI:58853"/>
        <dbReference type="EC" id="2.3.3.5"/>
    </reaction>
</comment>
<accession>A0A8H4RS01</accession>
<proteinExistence type="inferred from homology"/>
<keyword evidence="4 12" id="KW-0812">Transmembrane</keyword>
<dbReference type="Gene3D" id="1.10.580.10">
    <property type="entry name" value="Citrate Synthase, domain 1"/>
    <property type="match status" value="1"/>
</dbReference>
<dbReference type="EMBL" id="JAAMPI010000190">
    <property type="protein sequence ID" value="KAF4634351.1"/>
    <property type="molecule type" value="Genomic_DNA"/>
</dbReference>
<dbReference type="InterPro" id="IPR002020">
    <property type="entry name" value="Citrate_synthase"/>
</dbReference>
<dbReference type="PANTHER" id="PTHR11739">
    <property type="entry name" value="CITRATE SYNTHASE"/>
    <property type="match status" value="1"/>
</dbReference>
<dbReference type="InterPro" id="IPR016143">
    <property type="entry name" value="Citrate_synth-like_sm_a-sub"/>
</dbReference>
<feature type="repeat" description="Solcar" evidence="12">
    <location>
        <begin position="674"/>
        <end position="758"/>
    </location>
</feature>
<evidence type="ECO:0000256" key="5">
    <source>
        <dbReference type="ARBA" id="ARBA00022792"/>
    </source>
</evidence>
<feature type="repeat" description="Solcar" evidence="12">
    <location>
        <begin position="573"/>
        <end position="657"/>
    </location>
</feature>
<evidence type="ECO:0000256" key="3">
    <source>
        <dbReference type="ARBA" id="ARBA00022679"/>
    </source>
</evidence>
<dbReference type="GO" id="GO:0005759">
    <property type="term" value="C:mitochondrial matrix"/>
    <property type="evidence" value="ECO:0007669"/>
    <property type="project" value="TreeGrafter"/>
</dbReference>
<keyword evidence="8 12" id="KW-0472">Membrane</keyword>
<sequence length="771" mass="83949">MASALRIGSSALRSPLTASPFSVRTAAFNGMRYYSSSKTQTLKERFAEQLPEKIEQIKKLRKDYGSTVVGEVTLDQVYGGARGIKSLVWEGSVLDSEEGIRFRGKTIPECQELLPKAPGGKEPLPEGLFWLLLTGEVPSEQQVRDLSAEWAARSDVPKFVEELIDRCPTDLHPMAQFSIAINALEHESAFAKAYAKGMKKTEYWGHTFEDSMDLIAKLPTIAARIYQNVFKGGKVAPVQKDKDYSFNFANQLGFGNNEEFIELMRLYLTIHTDHEGGNVSAHTTHLVGSALSSPFLSLAAGLNGLAGPLHGLANQEVLNWLTKMKAAVGDDLSDQAIKDYLWTTLKSGQVVPGYGHAVLRKTDPRYMAQRTFAEAHLPDDPMFKLVSQVYKIAPGVLTEHGKTKNPYPNVDAHSGVLLQYYGLTEANYYTVLFGVSRAIGVLPQLIIDRPLSTQIYTTMSAAVITTPKAPLEKKPIKFSNLLLGAGLNMFEVTTLGQPLEVIKTTMAANRGDSFAGALTRIWGRGGVLGFYQGLIPWAWIEASTKGAVLLFVASEAEYYARTFGAGDFTAGISGGVMGGVAQAYATMGFCTCMKTVEITKSKLASTGVKPPGTFATFMDIYRKEGIKGINKGVNAVAIRQMTNWGSRFGLSRLAEQGIRKVTGKEEGAKLNVAEKILASGLGGGLSAWNQPIEVIRVEMQSKTVDPNRPAKMTVGNTLQYIYSQNGIKGLYRGVAPRIGLGVWQTICMVAMGDMAKSYVEKLTGEKVTAKH</sequence>
<keyword evidence="5" id="KW-0999">Mitochondrion inner membrane</keyword>
<dbReference type="InterPro" id="IPR036969">
    <property type="entry name" value="Citrate_synthase_sf"/>
</dbReference>
<dbReference type="GO" id="GO:0006099">
    <property type="term" value="P:tricarboxylic acid cycle"/>
    <property type="evidence" value="ECO:0007669"/>
    <property type="project" value="InterPro"/>
</dbReference>
<dbReference type="GO" id="GO:0036440">
    <property type="term" value="F:citrate synthase activity"/>
    <property type="evidence" value="ECO:0007669"/>
    <property type="project" value="UniProtKB-EC"/>
</dbReference>
<comment type="subcellular location">
    <subcellularLocation>
        <location evidence="1">Membrane</location>
        <topology evidence="1">Multi-pass membrane protein</topology>
    </subcellularLocation>
</comment>
<comment type="similarity">
    <text evidence="2 13">Belongs to the citrate synthase family.</text>
</comment>
<dbReference type="GO" id="GO:0005975">
    <property type="term" value="P:carbohydrate metabolic process"/>
    <property type="evidence" value="ECO:0007669"/>
    <property type="project" value="TreeGrafter"/>
</dbReference>
<dbReference type="InterPro" id="IPR010109">
    <property type="entry name" value="Citrate_synthase_euk"/>
</dbReference>
<keyword evidence="15" id="KW-1185">Reference proteome</keyword>
<evidence type="ECO:0000313" key="14">
    <source>
        <dbReference type="EMBL" id="KAF4634351.1"/>
    </source>
</evidence>
<keyword evidence="6" id="KW-0809">Transit peptide</keyword>
<name>A0A8H4RS01_9HELO</name>
<evidence type="ECO:0000313" key="15">
    <source>
        <dbReference type="Proteomes" id="UP000566819"/>
    </source>
</evidence>
<feature type="active site" evidence="11">
    <location>
        <position position="310"/>
    </location>
</feature>
<evidence type="ECO:0000256" key="4">
    <source>
        <dbReference type="ARBA" id="ARBA00022692"/>
    </source>
</evidence>
<gene>
    <name evidence="14" type="ORF">G7Y89_g3748</name>
</gene>
<evidence type="ECO:0000256" key="11">
    <source>
        <dbReference type="PIRSR" id="PIRSR610109-1"/>
    </source>
</evidence>
<dbReference type="NCBIfam" id="NF007128">
    <property type="entry name" value="PRK09569.1"/>
    <property type="match status" value="1"/>
</dbReference>
<dbReference type="PRINTS" id="PR00143">
    <property type="entry name" value="CITRTSNTHASE"/>
</dbReference>
<dbReference type="Gene3D" id="1.10.230.10">
    <property type="entry name" value="Cytochrome P450-Terp, domain 2"/>
    <property type="match status" value="1"/>
</dbReference>
<evidence type="ECO:0000256" key="10">
    <source>
        <dbReference type="ARBA" id="ARBA00049288"/>
    </source>
</evidence>
<dbReference type="SUPFAM" id="SSF103506">
    <property type="entry name" value="Mitochondrial carrier"/>
    <property type="match status" value="1"/>
</dbReference>
<dbReference type="Pfam" id="PF00153">
    <property type="entry name" value="Mito_carr"/>
    <property type="match status" value="3"/>
</dbReference>
<dbReference type="InterPro" id="IPR023395">
    <property type="entry name" value="MCP_dom_sf"/>
</dbReference>
<reference evidence="14 15" key="1">
    <citation type="submission" date="2020-03" db="EMBL/GenBank/DDBJ databases">
        <title>Draft Genome Sequence of Cudoniella acicularis.</title>
        <authorList>
            <person name="Buettner E."/>
            <person name="Kellner H."/>
        </authorList>
    </citation>
    <scope>NUCLEOTIDE SEQUENCE [LARGE SCALE GENOMIC DNA]</scope>
    <source>
        <strain evidence="14 15">DSM 108380</strain>
    </source>
</reference>
<dbReference type="OrthoDB" id="8017587at2759"/>
<dbReference type="Gene3D" id="1.50.40.10">
    <property type="entry name" value="Mitochondrial carrier domain"/>
    <property type="match status" value="1"/>
</dbReference>
<dbReference type="PROSITE" id="PS50920">
    <property type="entry name" value="SOLCAR"/>
    <property type="match status" value="3"/>
</dbReference>
<dbReference type="GO" id="GO:0050440">
    <property type="term" value="F:2-methylcitrate synthase activity"/>
    <property type="evidence" value="ECO:0007669"/>
    <property type="project" value="UniProtKB-EC"/>
</dbReference>
<dbReference type="AlphaFoldDB" id="A0A8H4RS01"/>
<dbReference type="FunFam" id="1.10.230.10:FF:000001">
    <property type="entry name" value="Citrate synthase"/>
    <property type="match status" value="1"/>
</dbReference>
<dbReference type="NCBIfam" id="TIGR01793">
    <property type="entry name" value="cit_synth_euk"/>
    <property type="match status" value="1"/>
</dbReference>
<dbReference type="PANTHER" id="PTHR11739:SF8">
    <property type="entry name" value="CITRATE SYNTHASE, MITOCHONDRIAL"/>
    <property type="match status" value="1"/>
</dbReference>
<dbReference type="PROSITE" id="PS00480">
    <property type="entry name" value="CITRATE_SYNTHASE"/>
    <property type="match status" value="1"/>
</dbReference>
<comment type="catalytic activity">
    <reaction evidence="10">
        <text>oxaloacetate + acetyl-CoA + H2O = citrate + CoA + H(+)</text>
        <dbReference type="Rhea" id="RHEA:16845"/>
        <dbReference type="ChEBI" id="CHEBI:15377"/>
        <dbReference type="ChEBI" id="CHEBI:15378"/>
        <dbReference type="ChEBI" id="CHEBI:16452"/>
        <dbReference type="ChEBI" id="CHEBI:16947"/>
        <dbReference type="ChEBI" id="CHEBI:57287"/>
        <dbReference type="ChEBI" id="CHEBI:57288"/>
        <dbReference type="EC" id="2.3.3.16"/>
    </reaction>
</comment>
<dbReference type="FunFam" id="1.50.40.10:FF:000085">
    <property type="entry name" value="Tricarboxylate carrier, putative"/>
    <property type="match status" value="1"/>
</dbReference>
<evidence type="ECO:0000256" key="6">
    <source>
        <dbReference type="ARBA" id="ARBA00022946"/>
    </source>
</evidence>
<evidence type="ECO:0000256" key="9">
    <source>
        <dbReference type="ARBA" id="ARBA00049052"/>
    </source>
</evidence>
<dbReference type="FunFam" id="1.10.580.10:FF:000001">
    <property type="entry name" value="Citrate synthase"/>
    <property type="match status" value="1"/>
</dbReference>
<evidence type="ECO:0000256" key="1">
    <source>
        <dbReference type="ARBA" id="ARBA00004141"/>
    </source>
</evidence>
<dbReference type="FunFam" id="1.50.40.10:FF:000053">
    <property type="entry name" value="Mitochondrial DNA replication protein"/>
    <property type="match status" value="1"/>
</dbReference>
<dbReference type="InterPro" id="IPR016142">
    <property type="entry name" value="Citrate_synth-like_lrg_a-sub"/>
</dbReference>
<keyword evidence="7" id="KW-1133">Transmembrane helix</keyword>
<organism evidence="14 15">
    <name type="scientific">Cudoniella acicularis</name>
    <dbReference type="NCBI Taxonomy" id="354080"/>
    <lineage>
        <taxon>Eukaryota</taxon>
        <taxon>Fungi</taxon>
        <taxon>Dikarya</taxon>
        <taxon>Ascomycota</taxon>
        <taxon>Pezizomycotina</taxon>
        <taxon>Leotiomycetes</taxon>
        <taxon>Helotiales</taxon>
        <taxon>Tricladiaceae</taxon>
        <taxon>Cudoniella</taxon>
    </lineage>
</organism>
<feature type="active site" evidence="11">
    <location>
        <position position="356"/>
    </location>
</feature>
<dbReference type="InterPro" id="IPR019810">
    <property type="entry name" value="Citrate_synthase_AS"/>
</dbReference>
<evidence type="ECO:0000256" key="7">
    <source>
        <dbReference type="ARBA" id="ARBA00022989"/>
    </source>
</evidence>
<keyword evidence="3 13" id="KW-0808">Transferase</keyword>
<comment type="caution">
    <text evidence="14">The sequence shown here is derived from an EMBL/GenBank/DDBJ whole genome shotgun (WGS) entry which is preliminary data.</text>
</comment>
<dbReference type="InterPro" id="IPR018108">
    <property type="entry name" value="MCP_transmembrane"/>
</dbReference>
<keyword evidence="5" id="KW-0496">Mitochondrion</keyword>
<protein>
    <recommendedName>
        <fullName evidence="13">Citrate synthase</fullName>
    </recommendedName>
</protein>
<dbReference type="GO" id="GO:0006101">
    <property type="term" value="P:citrate metabolic process"/>
    <property type="evidence" value="ECO:0007669"/>
    <property type="project" value="InterPro"/>
</dbReference>
<dbReference type="SUPFAM" id="SSF48256">
    <property type="entry name" value="Citrate synthase"/>
    <property type="match status" value="1"/>
</dbReference>
<evidence type="ECO:0000256" key="12">
    <source>
        <dbReference type="PROSITE-ProRule" id="PRU00282"/>
    </source>
</evidence>
<evidence type="ECO:0000256" key="8">
    <source>
        <dbReference type="ARBA" id="ARBA00023136"/>
    </source>
</evidence>
<dbReference type="GO" id="GO:0016020">
    <property type="term" value="C:membrane"/>
    <property type="evidence" value="ECO:0007669"/>
    <property type="project" value="UniProtKB-SubCell"/>
</dbReference>
<evidence type="ECO:0000256" key="2">
    <source>
        <dbReference type="ARBA" id="ARBA00010566"/>
    </source>
</evidence>
<dbReference type="Pfam" id="PF00285">
    <property type="entry name" value="Citrate_synt"/>
    <property type="match status" value="1"/>
</dbReference>
<evidence type="ECO:0000256" key="13">
    <source>
        <dbReference type="RuleBase" id="RU000441"/>
    </source>
</evidence>
<feature type="repeat" description="Solcar" evidence="12">
    <location>
        <begin position="476"/>
        <end position="558"/>
    </location>
</feature>
<dbReference type="Proteomes" id="UP000566819">
    <property type="component" value="Unassembled WGS sequence"/>
</dbReference>